<dbReference type="InterPro" id="IPR036968">
    <property type="entry name" value="Enolpyruvate_Tfrase_sf"/>
</dbReference>
<dbReference type="RefSeq" id="WP_345372472.1">
    <property type="nucleotide sequence ID" value="NZ_BAABLM010000001.1"/>
</dbReference>
<name>A0ABP8VK89_9MICO</name>
<dbReference type="Gene3D" id="3.65.10.10">
    <property type="entry name" value="Enolpyruvate transferase domain"/>
    <property type="match status" value="2"/>
</dbReference>
<dbReference type="PROSITE" id="PS00104">
    <property type="entry name" value="EPSP_SYNTHASE_1"/>
    <property type="match status" value="1"/>
</dbReference>
<protein>
    <recommendedName>
        <fullName evidence="7">3-phosphoshikimate 1-carboxyvinyltransferase</fullName>
        <ecNumber evidence="7">2.5.1.19</ecNumber>
    </recommendedName>
    <alternativeName>
        <fullName evidence="7">5-enolpyruvylshikimate-3-phosphate synthase</fullName>
        <shortName evidence="7">EPSP synthase</shortName>
        <shortName evidence="7">EPSPS</shortName>
    </alternativeName>
</protein>
<keyword evidence="7" id="KW-0963">Cytoplasm</keyword>
<dbReference type="Proteomes" id="UP001501295">
    <property type="component" value="Unassembled WGS sequence"/>
</dbReference>
<keyword evidence="10" id="KW-1185">Reference proteome</keyword>
<sequence>MQVFRYSDPEFNPYDDRREPEVDEGFWVAPTVQGPVRATLSLPGSKSLTNRELVLSALAEHPSTLTAPLHSRDSALMIQALKDLGAGIEEVPGDEPFGPDLTVTPAPIEGGTSIDCGLAGTVMRFLPPFAALAQGPVTFDGDVNARRRPMKTTIESLRALGVDVSDDGRGTLPFRLYGTGEIEGGEIAIDASASSQFVSGLLLSAPRFTKGLTLRHTGEKLPSMPHIEMTIDALASRGVVVDSPEPGVWVVPPAPIRGRDVVIEPDLSNAAPFLVAALVAGGTVSIKHWPADTTQVGADLRELLPLWGAVVTYDAETSILTVDGGDGLIGGGSLPGVEVDLSRGGELAPALVALCALASGPSTITGIGHLRGHETDRLAALAAEINGLGGSVTELEDGLHLEPSPLHAGQWRTYEDHRMAHAAAIIGLAVPNVELDDVRVVSKTLPQFVDLWTELLGRKVSTSAADVDLLGFL</sequence>
<dbReference type="Pfam" id="PF00275">
    <property type="entry name" value="EPSP_synthase"/>
    <property type="match status" value="1"/>
</dbReference>
<comment type="function">
    <text evidence="7">Catalyzes the transfer of the enolpyruvyl moiety of phosphoenolpyruvate (PEP) to the 5-hydroxyl of shikimate-3-phosphate (S3P) to produce enolpyruvyl shikimate-3-phosphate and inorganic phosphate.</text>
</comment>
<evidence type="ECO:0000259" key="8">
    <source>
        <dbReference type="Pfam" id="PF00275"/>
    </source>
</evidence>
<dbReference type="InterPro" id="IPR013792">
    <property type="entry name" value="RNA3'P_cycl/enolpyr_Trfase_a/b"/>
</dbReference>
<dbReference type="EMBL" id="BAABLM010000001">
    <property type="protein sequence ID" value="GAA4665355.1"/>
    <property type="molecule type" value="Genomic_DNA"/>
</dbReference>
<evidence type="ECO:0000256" key="6">
    <source>
        <dbReference type="ARBA" id="ARBA00044633"/>
    </source>
</evidence>
<comment type="subunit">
    <text evidence="7">Monomer.</text>
</comment>
<evidence type="ECO:0000256" key="3">
    <source>
        <dbReference type="ARBA" id="ARBA00022605"/>
    </source>
</evidence>
<dbReference type="PROSITE" id="PS00885">
    <property type="entry name" value="EPSP_SYNTHASE_2"/>
    <property type="match status" value="1"/>
</dbReference>
<feature type="binding site" evidence="7">
    <location>
        <position position="418"/>
    </location>
    <ligand>
        <name>phosphoenolpyruvate</name>
        <dbReference type="ChEBI" id="CHEBI:58702"/>
    </ligand>
</feature>
<dbReference type="PANTHER" id="PTHR21090">
    <property type="entry name" value="AROM/DEHYDROQUINATE SYNTHASE"/>
    <property type="match status" value="1"/>
</dbReference>
<evidence type="ECO:0000256" key="5">
    <source>
        <dbReference type="ARBA" id="ARBA00023141"/>
    </source>
</evidence>
<dbReference type="HAMAP" id="MF_00210">
    <property type="entry name" value="EPSP_synth"/>
    <property type="match status" value="1"/>
</dbReference>
<organism evidence="9 10">
    <name type="scientific">Frondihabitans cladoniiphilus</name>
    <dbReference type="NCBI Taxonomy" id="715785"/>
    <lineage>
        <taxon>Bacteria</taxon>
        <taxon>Bacillati</taxon>
        <taxon>Actinomycetota</taxon>
        <taxon>Actinomycetes</taxon>
        <taxon>Micrococcales</taxon>
        <taxon>Microbacteriaceae</taxon>
        <taxon>Frondihabitans</taxon>
    </lineage>
</organism>
<comment type="pathway">
    <text evidence="1 7">Metabolic intermediate biosynthesis; chorismate biosynthesis; chorismate from D-erythrose 4-phosphate and phosphoenolpyruvate: step 6/7.</text>
</comment>
<dbReference type="InterPro" id="IPR001986">
    <property type="entry name" value="Enolpyruvate_Tfrase_dom"/>
</dbReference>
<evidence type="ECO:0000313" key="9">
    <source>
        <dbReference type="EMBL" id="GAA4665355.1"/>
    </source>
</evidence>
<evidence type="ECO:0000256" key="4">
    <source>
        <dbReference type="ARBA" id="ARBA00022679"/>
    </source>
</evidence>
<keyword evidence="5 7" id="KW-0057">Aromatic amino acid biosynthesis</keyword>
<feature type="binding site" evidence="7">
    <location>
        <position position="51"/>
    </location>
    <ligand>
        <name>3-phosphoshikimate</name>
        <dbReference type="ChEBI" id="CHEBI:145989"/>
    </ligand>
</feature>
<evidence type="ECO:0000313" key="10">
    <source>
        <dbReference type="Proteomes" id="UP001501295"/>
    </source>
</evidence>
<feature type="binding site" evidence="7">
    <location>
        <position position="195"/>
    </location>
    <ligand>
        <name>3-phosphoshikimate</name>
        <dbReference type="ChEBI" id="CHEBI:145989"/>
    </ligand>
</feature>
<feature type="binding site" evidence="7">
    <location>
        <position position="223"/>
    </location>
    <ligand>
        <name>3-phosphoshikimate</name>
        <dbReference type="ChEBI" id="CHEBI:145989"/>
    </ligand>
</feature>
<reference evidence="10" key="1">
    <citation type="journal article" date="2019" name="Int. J. Syst. Evol. Microbiol.">
        <title>The Global Catalogue of Microorganisms (GCM) 10K type strain sequencing project: providing services to taxonomists for standard genome sequencing and annotation.</title>
        <authorList>
            <consortium name="The Broad Institute Genomics Platform"/>
            <consortium name="The Broad Institute Genome Sequencing Center for Infectious Disease"/>
            <person name="Wu L."/>
            <person name="Ma J."/>
        </authorList>
    </citation>
    <scope>NUCLEOTIDE SEQUENCE [LARGE SCALE GENOMIC DNA]</scope>
    <source>
        <strain evidence="10">JCM 18956</strain>
    </source>
</reference>
<feature type="binding site" evidence="7">
    <location>
        <position position="46"/>
    </location>
    <ligand>
        <name>phosphoenolpyruvate</name>
        <dbReference type="ChEBI" id="CHEBI:58702"/>
    </ligand>
</feature>
<accession>A0ABP8VK89</accession>
<comment type="catalytic activity">
    <reaction evidence="6">
        <text>3-phosphoshikimate + phosphoenolpyruvate = 5-O-(1-carboxyvinyl)-3-phosphoshikimate + phosphate</text>
        <dbReference type="Rhea" id="RHEA:21256"/>
        <dbReference type="ChEBI" id="CHEBI:43474"/>
        <dbReference type="ChEBI" id="CHEBI:57701"/>
        <dbReference type="ChEBI" id="CHEBI:58702"/>
        <dbReference type="ChEBI" id="CHEBI:145989"/>
        <dbReference type="EC" id="2.5.1.19"/>
    </reaction>
    <physiologicalReaction direction="left-to-right" evidence="6">
        <dbReference type="Rhea" id="RHEA:21257"/>
    </physiologicalReaction>
</comment>
<dbReference type="InterPro" id="IPR023193">
    <property type="entry name" value="EPSP_synthase_CS"/>
</dbReference>
<feature type="binding site" evidence="7">
    <location>
        <position position="47"/>
    </location>
    <ligand>
        <name>3-phosphoshikimate</name>
        <dbReference type="ChEBI" id="CHEBI:145989"/>
    </ligand>
</feature>
<comment type="caution">
    <text evidence="9">The sequence shown here is derived from an EMBL/GenBank/DDBJ whole genome shotgun (WGS) entry which is preliminary data.</text>
</comment>
<dbReference type="NCBIfam" id="TIGR01356">
    <property type="entry name" value="aroA"/>
    <property type="match status" value="1"/>
</dbReference>
<dbReference type="SUPFAM" id="SSF55205">
    <property type="entry name" value="EPT/RTPC-like"/>
    <property type="match status" value="1"/>
</dbReference>
<feature type="binding site" evidence="7">
    <location>
        <position position="120"/>
    </location>
    <ligand>
        <name>phosphoenolpyruvate</name>
        <dbReference type="ChEBI" id="CHEBI:58702"/>
    </ligand>
</feature>
<proteinExistence type="inferred from homology"/>
<feature type="binding site" evidence="7">
    <location>
        <position position="377"/>
    </location>
    <ligand>
        <name>phosphoenolpyruvate</name>
        <dbReference type="ChEBI" id="CHEBI:58702"/>
    </ligand>
</feature>
<dbReference type="CDD" id="cd01556">
    <property type="entry name" value="EPSP_synthase"/>
    <property type="match status" value="1"/>
</dbReference>
<feature type="binding site" evidence="7">
    <location>
        <position position="148"/>
    </location>
    <ligand>
        <name>phosphoenolpyruvate</name>
        <dbReference type="ChEBI" id="CHEBI:58702"/>
    </ligand>
</feature>
<dbReference type="PIRSF" id="PIRSF000505">
    <property type="entry name" value="EPSPS"/>
    <property type="match status" value="1"/>
</dbReference>
<dbReference type="InterPro" id="IPR006264">
    <property type="entry name" value="EPSP_synthase"/>
</dbReference>
<feature type="binding site" evidence="7">
    <location>
        <position position="196"/>
    </location>
    <ligand>
        <name>phosphoenolpyruvate</name>
        <dbReference type="ChEBI" id="CHEBI:58702"/>
    </ligand>
</feature>
<evidence type="ECO:0000256" key="1">
    <source>
        <dbReference type="ARBA" id="ARBA00004811"/>
    </source>
</evidence>
<keyword evidence="3 7" id="KW-0028">Amino-acid biosynthesis</keyword>
<feature type="binding site" evidence="7">
    <location>
        <position position="46"/>
    </location>
    <ligand>
        <name>3-phosphoshikimate</name>
        <dbReference type="ChEBI" id="CHEBI:145989"/>
    </ligand>
</feature>
<feature type="binding site" evidence="7">
    <location>
        <position position="196"/>
    </location>
    <ligand>
        <name>3-phosphoshikimate</name>
        <dbReference type="ChEBI" id="CHEBI:145989"/>
    </ligand>
</feature>
<gene>
    <name evidence="9" type="primary">aroA_2</name>
    <name evidence="7" type="synonym">aroA</name>
    <name evidence="9" type="ORF">GCM10025780_03310</name>
</gene>
<feature type="domain" description="Enolpyruvate transferase" evidence="8">
    <location>
        <begin position="33"/>
        <end position="450"/>
    </location>
</feature>
<feature type="binding site" evidence="7">
    <location>
        <position position="373"/>
    </location>
    <ligand>
        <name>3-phosphoshikimate</name>
        <dbReference type="ChEBI" id="CHEBI:145989"/>
    </ligand>
</feature>
<feature type="binding site" evidence="7">
    <location>
        <position position="443"/>
    </location>
    <ligand>
        <name>phosphoenolpyruvate</name>
        <dbReference type="ChEBI" id="CHEBI:58702"/>
    </ligand>
</feature>
<evidence type="ECO:0000256" key="7">
    <source>
        <dbReference type="HAMAP-Rule" id="MF_00210"/>
    </source>
</evidence>
<feature type="binding site" evidence="7">
    <location>
        <position position="194"/>
    </location>
    <ligand>
        <name>3-phosphoshikimate</name>
        <dbReference type="ChEBI" id="CHEBI:145989"/>
    </ligand>
</feature>
<dbReference type="PANTHER" id="PTHR21090:SF5">
    <property type="entry name" value="PENTAFUNCTIONAL AROM POLYPEPTIDE"/>
    <property type="match status" value="1"/>
</dbReference>
<evidence type="ECO:0000256" key="2">
    <source>
        <dbReference type="ARBA" id="ARBA00009948"/>
    </source>
</evidence>
<comment type="caution">
    <text evidence="7">Lacks conserved residue(s) required for the propagation of feature annotation.</text>
</comment>
<feature type="active site" description="Proton acceptor" evidence="7">
    <location>
        <position position="346"/>
    </location>
</feature>
<comment type="similarity">
    <text evidence="2 7">Belongs to the EPSP synthase family.</text>
</comment>
<comment type="subcellular location">
    <subcellularLocation>
        <location evidence="7">Cytoplasm</location>
    </subcellularLocation>
</comment>
<keyword evidence="4 7" id="KW-0808">Transferase</keyword>
<dbReference type="EC" id="2.5.1.19" evidence="7"/>
<feature type="binding site" evidence="7">
    <location>
        <position position="346"/>
    </location>
    <ligand>
        <name>3-phosphoshikimate</name>
        <dbReference type="ChEBI" id="CHEBI:145989"/>
    </ligand>
</feature>